<reference evidence="1 2" key="1">
    <citation type="submission" date="2024-02" db="EMBL/GenBank/DDBJ databases">
        <title>Whole genome sequencing and characterization of Corynebacterium isolated from the ocular surface of dry eye disease sufferers.</title>
        <authorList>
            <person name="Naqvi M."/>
        </authorList>
    </citation>
    <scope>NUCLEOTIDE SEQUENCE [LARGE SCALE GENOMIC DNA]</scope>
    <source>
        <strain evidence="1 2">PCRF</strain>
    </source>
</reference>
<dbReference type="RefSeq" id="WP_337890460.1">
    <property type="nucleotide sequence ID" value="NZ_JBAHVI010000007.1"/>
</dbReference>
<keyword evidence="2" id="KW-1185">Reference proteome</keyword>
<evidence type="ECO:0008006" key="3">
    <source>
        <dbReference type="Google" id="ProtNLM"/>
    </source>
</evidence>
<proteinExistence type="predicted"/>
<accession>A0ABU8NZ80</accession>
<name>A0ABU8NZ80_9CORY</name>
<dbReference type="Proteomes" id="UP001359781">
    <property type="component" value="Unassembled WGS sequence"/>
</dbReference>
<protein>
    <recommendedName>
        <fullName evidence="3">Transcriptional regulator</fullName>
    </recommendedName>
</protein>
<evidence type="ECO:0000313" key="2">
    <source>
        <dbReference type="Proteomes" id="UP001359781"/>
    </source>
</evidence>
<dbReference type="EMBL" id="JBAHVJ010000007">
    <property type="protein sequence ID" value="MEJ4100309.1"/>
    <property type="molecule type" value="Genomic_DNA"/>
</dbReference>
<gene>
    <name evidence="1" type="ORF">V5S96_08070</name>
</gene>
<evidence type="ECO:0000313" key="1">
    <source>
        <dbReference type="EMBL" id="MEJ4100309.1"/>
    </source>
</evidence>
<sequence length="70" mass="7753">MDEAEKRRLLDACAAAQREYEEAVRAVELPKVCRREAFAAALHTPITAREIVEITGLSGSVITRLSKGQR</sequence>
<comment type="caution">
    <text evidence="1">The sequence shown here is derived from an EMBL/GenBank/DDBJ whole genome shotgun (WGS) entry which is preliminary data.</text>
</comment>
<organism evidence="1 2">
    <name type="scientific">Corynebacterium mastitidis</name>
    <dbReference type="NCBI Taxonomy" id="161890"/>
    <lineage>
        <taxon>Bacteria</taxon>
        <taxon>Bacillati</taxon>
        <taxon>Actinomycetota</taxon>
        <taxon>Actinomycetes</taxon>
        <taxon>Mycobacteriales</taxon>
        <taxon>Corynebacteriaceae</taxon>
        <taxon>Corynebacterium</taxon>
    </lineage>
</organism>